<organism evidence="1 2">
    <name type="scientific">Hominisplanchenecus murintestinalis</name>
    <dbReference type="NCBI Taxonomy" id="2941517"/>
    <lineage>
        <taxon>Bacteria</taxon>
        <taxon>Bacillati</taxon>
        <taxon>Bacillota</taxon>
        <taxon>Clostridia</taxon>
        <taxon>Lachnospirales</taxon>
        <taxon>Lachnospiraceae</taxon>
        <taxon>Hominisplanchenecus</taxon>
    </lineage>
</organism>
<accession>A0AC61R376</accession>
<dbReference type="Proteomes" id="UP000307720">
    <property type="component" value="Unassembled WGS sequence"/>
</dbReference>
<gene>
    <name evidence="1" type="ORF">E5357_00980</name>
</gene>
<comment type="caution">
    <text evidence="1">The sequence shown here is derived from an EMBL/GenBank/DDBJ whole genome shotgun (WGS) entry which is preliminary data.</text>
</comment>
<evidence type="ECO:0000313" key="1">
    <source>
        <dbReference type="EMBL" id="TGY00777.1"/>
    </source>
</evidence>
<evidence type="ECO:0000313" key="2">
    <source>
        <dbReference type="Proteomes" id="UP000307720"/>
    </source>
</evidence>
<reference evidence="1" key="1">
    <citation type="submission" date="2019-04" db="EMBL/GenBank/DDBJ databases">
        <title>Microbes associate with the intestines of laboratory mice.</title>
        <authorList>
            <person name="Navarre W."/>
            <person name="Wong E."/>
            <person name="Huang K."/>
            <person name="Tropini C."/>
            <person name="Ng K."/>
            <person name="Yu B."/>
        </authorList>
    </citation>
    <scope>NUCLEOTIDE SEQUENCE</scope>
    <source>
        <strain evidence="1">NM72_1-8</strain>
    </source>
</reference>
<proteinExistence type="predicted"/>
<sequence length="296" mass="32839">MQETELGEQVAKVVQEKAEEANRMLSYINGKIPALLDFGLKLLIAGIIFFIGSRVIALLLKILKRSFVRAQMEEGSLHFMNSLIKALLYIILVAGLAGYLGVKEASIAALLGSMGVGIVLALKESLSNLAGGFILLIMKPFKVGDYIKEDARGNEGTVEKIDLFYTYLLTPDNRTVSVPNGTLSNTSLTNISLQEKRQIREIVGISYQADIQTAKKAIEKILREEESVLAADPVEVFVDSLNESSVDLGWRAWVRPEDYFAAKWRLTEAIKYGLDEVGIEIPYRQLEVAVRQAEKE</sequence>
<name>A0AC61R376_9FIRM</name>
<keyword evidence="2" id="KW-1185">Reference proteome</keyword>
<dbReference type="EMBL" id="SRZB01000001">
    <property type="protein sequence ID" value="TGY00777.1"/>
    <property type="molecule type" value="Genomic_DNA"/>
</dbReference>
<protein>
    <submittedName>
        <fullName evidence="1">Mechanosensitive ion channel family protein</fullName>
    </submittedName>
</protein>